<protein>
    <recommendedName>
        <fullName evidence="4">CesD/SycD/LcrH family type III secretion system chaperone</fullName>
    </recommendedName>
</protein>
<comment type="caution">
    <text evidence="2">The sequence shown here is derived from an EMBL/GenBank/DDBJ whole genome shotgun (WGS) entry which is preliminary data.</text>
</comment>
<dbReference type="RefSeq" id="WP_200589865.1">
    <property type="nucleotide sequence ID" value="NZ_JAEPBG010000001.1"/>
</dbReference>
<keyword evidence="3" id="KW-1185">Reference proteome</keyword>
<feature type="region of interest" description="Disordered" evidence="1">
    <location>
        <begin position="1"/>
        <end position="28"/>
    </location>
</feature>
<evidence type="ECO:0000256" key="1">
    <source>
        <dbReference type="SAM" id="MobiDB-lite"/>
    </source>
</evidence>
<dbReference type="Gene3D" id="1.25.40.10">
    <property type="entry name" value="Tetratricopeptide repeat domain"/>
    <property type="match status" value="1"/>
</dbReference>
<evidence type="ECO:0000313" key="3">
    <source>
        <dbReference type="Proteomes" id="UP000622890"/>
    </source>
</evidence>
<dbReference type="SUPFAM" id="SSF48452">
    <property type="entry name" value="TPR-like"/>
    <property type="match status" value="1"/>
</dbReference>
<evidence type="ECO:0000313" key="2">
    <source>
        <dbReference type="EMBL" id="MBK4733232.1"/>
    </source>
</evidence>
<dbReference type="Proteomes" id="UP000622890">
    <property type="component" value="Unassembled WGS sequence"/>
</dbReference>
<proteinExistence type="predicted"/>
<dbReference type="EMBL" id="JAEPBG010000001">
    <property type="protein sequence ID" value="MBK4733232.1"/>
    <property type="molecule type" value="Genomic_DNA"/>
</dbReference>
<dbReference type="InterPro" id="IPR011990">
    <property type="entry name" value="TPR-like_helical_dom_sf"/>
</dbReference>
<gene>
    <name evidence="2" type="ORF">JJB74_01185</name>
</gene>
<sequence length="168" mass="18866">MSEDMKMNPPSCDRIADPTGPSTRLTKSKHADLDFQDEDIRIIYAAGVRAYQRALYEQAETLFYFACALRPTHEEYVFALGMSLKMAAKYEAAFAVLMFAGTLSQRYVKPILHATECLLRLHRTAEAAYLLQGLIRDARPDLDDRSLARAQAWLQFAQGGGQDAGQEK</sequence>
<dbReference type="AlphaFoldDB" id="A0A934SUV3"/>
<accession>A0A934SUV3</accession>
<name>A0A934SUV3_9BURK</name>
<organism evidence="2 3">
    <name type="scientific">Noviherbaspirillum pedocola</name>
    <dbReference type="NCBI Taxonomy" id="2801341"/>
    <lineage>
        <taxon>Bacteria</taxon>
        <taxon>Pseudomonadati</taxon>
        <taxon>Pseudomonadota</taxon>
        <taxon>Betaproteobacteria</taxon>
        <taxon>Burkholderiales</taxon>
        <taxon>Oxalobacteraceae</taxon>
        <taxon>Noviherbaspirillum</taxon>
    </lineage>
</organism>
<evidence type="ECO:0008006" key="4">
    <source>
        <dbReference type="Google" id="ProtNLM"/>
    </source>
</evidence>
<reference evidence="2" key="1">
    <citation type="submission" date="2021-01" db="EMBL/GenBank/DDBJ databases">
        <title>Genome sequence of strain Noviherbaspirillum sp. DKR-6.</title>
        <authorList>
            <person name="Chaudhary D.K."/>
        </authorList>
    </citation>
    <scope>NUCLEOTIDE SEQUENCE</scope>
    <source>
        <strain evidence="2">DKR-6</strain>
    </source>
</reference>